<dbReference type="OrthoDB" id="9811483at2"/>
<keyword evidence="4 5" id="KW-0472">Membrane</keyword>
<dbReference type="Pfam" id="PF12698">
    <property type="entry name" value="ABC2_membrane_3"/>
    <property type="match status" value="2"/>
</dbReference>
<reference evidence="8" key="1">
    <citation type="journal article" date="2013" name="Stand. Genomic Sci.">
        <title>Complete genome sequence of Coriobacterium glomerans type strain (PW2(T)) from the midgut of Pyrrhocoris apterus L. (red soldier bug).</title>
        <authorList>
            <person name="Stackebrandt E."/>
            <person name="Zeytun A."/>
            <person name="Lapidus A."/>
            <person name="Nolan M."/>
            <person name="Lucas S."/>
            <person name="Hammon N."/>
            <person name="Deshpande S."/>
            <person name="Cheng J.F."/>
            <person name="Tapia R."/>
            <person name="Goodwin L.A."/>
            <person name="Pitluck S."/>
            <person name="Liolios K."/>
            <person name="Pagani I."/>
            <person name="Ivanova N."/>
            <person name="Mavromatis K."/>
            <person name="Mikhailova N."/>
            <person name="Huntemann M."/>
            <person name="Pati A."/>
            <person name="Chen A."/>
            <person name="Palaniappan K."/>
            <person name="Chang Y.J."/>
            <person name="Land M."/>
            <person name="Hauser L."/>
            <person name="Rohde M."/>
            <person name="Pukall R."/>
            <person name="Goker M."/>
            <person name="Detter J.C."/>
            <person name="Woyke T."/>
            <person name="Bristow J."/>
            <person name="Eisen J.A."/>
            <person name="Markowitz V."/>
            <person name="Hugenholtz P."/>
            <person name="Kyrpides N.C."/>
            <person name="Klenk H.P."/>
        </authorList>
    </citation>
    <scope>NUCLEOTIDE SEQUENCE</scope>
    <source>
        <strain evidence="8">ATCC 49209 / DSM 20642 / JCM 10262 / PW2</strain>
    </source>
</reference>
<dbReference type="RefSeq" id="WP_013709428.1">
    <property type="nucleotide sequence ID" value="NC_015389.1"/>
</dbReference>
<feature type="transmembrane region" description="Helical" evidence="5">
    <location>
        <begin position="604"/>
        <end position="622"/>
    </location>
</feature>
<dbReference type="Proteomes" id="UP000006851">
    <property type="component" value="Chromosome"/>
</dbReference>
<dbReference type="InterPro" id="IPR051328">
    <property type="entry name" value="T7SS_ABC-Transporter"/>
</dbReference>
<dbReference type="NCBIfam" id="TIGR03061">
    <property type="entry name" value="pip_yhgE_Nterm"/>
    <property type="match status" value="1"/>
</dbReference>
<dbReference type="NCBIfam" id="TIGR03062">
    <property type="entry name" value="pip_yhgE_Cterm"/>
    <property type="match status" value="1"/>
</dbReference>
<dbReference type="EMBL" id="CP002628">
    <property type="protein sequence ID" value="AEB07686.1"/>
    <property type="molecule type" value="Genomic_DNA"/>
</dbReference>
<keyword evidence="8" id="KW-1185">Reference proteome</keyword>
<organism evidence="7 8">
    <name type="scientific">Coriobacterium glomerans (strain ATCC 49209 / DSM 20642 / JCM 10262 / PW2)</name>
    <dbReference type="NCBI Taxonomy" id="700015"/>
    <lineage>
        <taxon>Bacteria</taxon>
        <taxon>Bacillati</taxon>
        <taxon>Actinomycetota</taxon>
        <taxon>Coriobacteriia</taxon>
        <taxon>Coriobacteriales</taxon>
        <taxon>Coriobacteriaceae</taxon>
        <taxon>Coriobacterium</taxon>
    </lineage>
</organism>
<name>F2NB08_CORGP</name>
<comment type="subcellular location">
    <subcellularLocation>
        <location evidence="1">Membrane</location>
        <topology evidence="1">Multi-pass membrane protein</topology>
    </subcellularLocation>
</comment>
<dbReference type="PANTHER" id="PTHR43077">
    <property type="entry name" value="TRANSPORT PERMEASE YVFS-RELATED"/>
    <property type="match status" value="1"/>
</dbReference>
<evidence type="ECO:0000256" key="4">
    <source>
        <dbReference type="ARBA" id="ARBA00023136"/>
    </source>
</evidence>
<accession>F2NB08</accession>
<feature type="transmembrane region" description="Helical" evidence="5">
    <location>
        <begin position="574"/>
        <end position="598"/>
    </location>
</feature>
<keyword evidence="3 5" id="KW-1133">Transmembrane helix</keyword>
<dbReference type="eggNOG" id="COG1511">
    <property type="taxonomic scope" value="Bacteria"/>
</dbReference>
<dbReference type="InterPro" id="IPR013525">
    <property type="entry name" value="ABC2_TM"/>
</dbReference>
<evidence type="ECO:0000313" key="7">
    <source>
        <dbReference type="EMBL" id="AEB07686.1"/>
    </source>
</evidence>
<protein>
    <submittedName>
        <fullName evidence="7">YhgE/Pip N-terminal domain protein</fullName>
    </submittedName>
</protein>
<dbReference type="AlphaFoldDB" id="F2NB08"/>
<dbReference type="Gene3D" id="3.40.1710.10">
    <property type="entry name" value="abc type-2 transporter like domain"/>
    <property type="match status" value="1"/>
</dbReference>
<feature type="domain" description="ABC-2 type transporter transmembrane" evidence="6">
    <location>
        <begin position="471"/>
        <end position="707"/>
    </location>
</feature>
<evidence type="ECO:0000256" key="3">
    <source>
        <dbReference type="ARBA" id="ARBA00022989"/>
    </source>
</evidence>
<dbReference type="HOGENOM" id="CLU_004534_2_0_11"/>
<gene>
    <name evidence="7" type="ordered locus">Corgl_1587</name>
</gene>
<dbReference type="InterPro" id="IPR017500">
    <property type="entry name" value="Phage_infect_YhgE_N"/>
</dbReference>
<dbReference type="KEGG" id="cgo:Corgl_1587"/>
<feature type="transmembrane region" description="Helical" evidence="5">
    <location>
        <begin position="692"/>
        <end position="709"/>
    </location>
</feature>
<feature type="domain" description="ABC-2 type transporter transmembrane" evidence="6">
    <location>
        <begin position="17"/>
        <end position="171"/>
    </location>
</feature>
<feature type="transmembrane region" description="Helical" evidence="5">
    <location>
        <begin position="634"/>
        <end position="655"/>
    </location>
</feature>
<dbReference type="GO" id="GO:0016020">
    <property type="term" value="C:membrane"/>
    <property type="evidence" value="ECO:0007669"/>
    <property type="project" value="UniProtKB-SubCell"/>
</dbReference>
<feature type="transmembrane region" description="Helical" evidence="5">
    <location>
        <begin position="20"/>
        <end position="38"/>
    </location>
</feature>
<evidence type="ECO:0000256" key="1">
    <source>
        <dbReference type="ARBA" id="ARBA00004141"/>
    </source>
</evidence>
<evidence type="ECO:0000256" key="5">
    <source>
        <dbReference type="SAM" id="Phobius"/>
    </source>
</evidence>
<evidence type="ECO:0000313" key="8">
    <source>
        <dbReference type="Proteomes" id="UP000006851"/>
    </source>
</evidence>
<feature type="transmembrane region" description="Helical" evidence="5">
    <location>
        <begin position="532"/>
        <end position="553"/>
    </location>
</feature>
<dbReference type="PANTHER" id="PTHR43077:SF10">
    <property type="entry name" value="TRANSPORT PERMEASE PROTEIN"/>
    <property type="match status" value="1"/>
</dbReference>
<dbReference type="STRING" id="700015.Corgl_1587"/>
<sequence>MRNILHLFRCDLARIRRSVIALIVVVGLIIVPVLYAWFNIAGSWDPYGNTGNLKVAVANTDRGYRSDLIPIKVNIGNSVTSALRENKDLDWVFVDRDQAVEGVRSGEYYAAVVIPEDFSSDMMTLFSTQVKHSNIIYYENQKANAIAPRVTDKGATTVRKQIDETFTETIGSIGLSTSANLLDFMNSDQIGAYVSNLNSTLDASISGLRDAHAGTKSLSGLLGSTSGLVGSTGRLMGDTGGTSAQMRKLLADAKQGLGDTQASIEGAADTINHALGDTAASYDAVSSAVGKAFSAAGTQAGDTQSQLKSIASRVGEQAARTEKIKGDIEKIERDLPDLDPRVKAPLDGVISRLDAVAKKQRDLEARLNAAASDIGGSASAIEQNRKDIQALVAEAKAGITQVKADYETTLKQNAAQLEKTVEDTVSGSRDTARDLDATVKKLSSSSESLASELAGAQGVLGGVTDTLDSSAEWLAKLKGELEGATNSHDLVKIRSIIGEDPAALASALAAPVGLSRHAVYPIANYGSAMAPFYTVLSMWVGNIVLAAMLKVVVDTDLVKRLMPVRLHELYLGRFLLFATLALCQSTLVCAGDILFFGIQCDSPLAFIATGWLAGFVFCNIIYALTVSFGDVGKALAVVLLVMQVAGSGGTFPIQMTADFFQAVYPWLPFTHAINAMHAAMAGSYGAEYLAEMSKLAIYLLPSLALGLLLRRPIIRANTWVIEKIESTKLM</sequence>
<evidence type="ECO:0000259" key="6">
    <source>
        <dbReference type="Pfam" id="PF12698"/>
    </source>
</evidence>
<dbReference type="GO" id="GO:0140359">
    <property type="term" value="F:ABC-type transporter activity"/>
    <property type="evidence" value="ECO:0007669"/>
    <property type="project" value="InterPro"/>
</dbReference>
<proteinExistence type="predicted"/>
<keyword evidence="2 5" id="KW-0812">Transmembrane</keyword>
<dbReference type="InterPro" id="IPR017501">
    <property type="entry name" value="Phage_infect_YhgE_C"/>
</dbReference>
<evidence type="ECO:0000256" key="2">
    <source>
        <dbReference type="ARBA" id="ARBA00022692"/>
    </source>
</evidence>